<gene>
    <name evidence="1" type="ORF">IWW38_005773</name>
</gene>
<evidence type="ECO:0000313" key="1">
    <source>
        <dbReference type="EMBL" id="KAJ2881623.1"/>
    </source>
</evidence>
<accession>A0ACC1LVL6</accession>
<proteinExistence type="predicted"/>
<feature type="non-terminal residue" evidence="1">
    <location>
        <position position="379"/>
    </location>
</feature>
<comment type="caution">
    <text evidence="1">The sequence shown here is derived from an EMBL/GenBank/DDBJ whole genome shotgun (WGS) entry which is preliminary data.</text>
</comment>
<dbReference type="EMBL" id="JANBVB010002909">
    <property type="protein sequence ID" value="KAJ2881623.1"/>
    <property type="molecule type" value="Genomic_DNA"/>
</dbReference>
<organism evidence="1 2">
    <name type="scientific">Coemansia aciculifera</name>
    <dbReference type="NCBI Taxonomy" id="417176"/>
    <lineage>
        <taxon>Eukaryota</taxon>
        <taxon>Fungi</taxon>
        <taxon>Fungi incertae sedis</taxon>
        <taxon>Zoopagomycota</taxon>
        <taxon>Kickxellomycotina</taxon>
        <taxon>Kickxellomycetes</taxon>
        <taxon>Kickxellales</taxon>
        <taxon>Kickxellaceae</taxon>
        <taxon>Coemansia</taxon>
    </lineage>
</organism>
<evidence type="ECO:0000313" key="2">
    <source>
        <dbReference type="Proteomes" id="UP001139981"/>
    </source>
</evidence>
<name>A0ACC1LVL6_9FUNG</name>
<protein>
    <submittedName>
        <fullName evidence="1">Uncharacterized protein</fullName>
    </submittedName>
</protein>
<keyword evidence="2" id="KW-1185">Reference proteome</keyword>
<sequence length="379" mass="37321">MSSHLSPAAQFAAAAAAEAKAAAEARALNESSVDASSVPPPFLAVCPPAPPGYVAPEFMAGDGPPMNEPFLCICPPAPPGHVAPDFSQGITAVDVVVSENAVGAADSAVGSDDGHSNNNAASVIDLADEDLFPALGQPKPASSQAGKAAAWGGGGVAALAKAKPQGPKRATEVVDLPMMQEAVGAAVLKIMERSGARIDVSHNRVLQTSTYVISGSADAVSKAKREVVSKLSPRVTKVVAVPAEARSAVVGVRGRGLQAIQAKTGAALSASSEGFDAGDAFATAEISVTGDSAAVAAAVALVEAAADTKTTRRVAGVVVARDAHALLVGKGGAGLRALQAAHPGVALRIPGPLDAAGQAIGVAGERSAVAAASAAIRDT</sequence>
<dbReference type="Proteomes" id="UP001139981">
    <property type="component" value="Unassembled WGS sequence"/>
</dbReference>
<reference evidence="1" key="1">
    <citation type="submission" date="2022-07" db="EMBL/GenBank/DDBJ databases">
        <title>Phylogenomic reconstructions and comparative analyses of Kickxellomycotina fungi.</title>
        <authorList>
            <person name="Reynolds N.K."/>
            <person name="Stajich J.E."/>
            <person name="Barry K."/>
            <person name="Grigoriev I.V."/>
            <person name="Crous P."/>
            <person name="Smith M.E."/>
        </authorList>
    </citation>
    <scope>NUCLEOTIDE SEQUENCE</scope>
    <source>
        <strain evidence="1">CBS 190363</strain>
    </source>
</reference>